<dbReference type="EMBL" id="SDIL01000243">
    <property type="protein sequence ID" value="RXK34650.1"/>
    <property type="molecule type" value="Genomic_DNA"/>
</dbReference>
<evidence type="ECO:0000313" key="4">
    <source>
        <dbReference type="Proteomes" id="UP000289152"/>
    </source>
</evidence>
<keyword evidence="2" id="KW-0812">Transmembrane</keyword>
<protein>
    <submittedName>
        <fullName evidence="3">Uncharacterized protein</fullName>
    </submittedName>
</protein>
<dbReference type="InParanoid" id="A0A4V1M2V1"/>
<comment type="caution">
    <text evidence="3">The sequence shown here is derived from an EMBL/GenBank/DDBJ whole genome shotgun (WGS) entry which is preliminary data.</text>
</comment>
<evidence type="ECO:0000256" key="1">
    <source>
        <dbReference type="SAM" id="MobiDB-lite"/>
    </source>
</evidence>
<reference evidence="3 4" key="1">
    <citation type="submission" date="2016-06" db="EMBL/GenBank/DDBJ databases">
        <title>Evolution of pathogenesis and genome organization in the Tremellales.</title>
        <authorList>
            <person name="Cuomo C."/>
            <person name="Litvintseva A."/>
            <person name="Heitman J."/>
            <person name="Chen Y."/>
            <person name="Sun S."/>
            <person name="Springer D."/>
            <person name="Dromer F."/>
            <person name="Young S."/>
            <person name="Zeng Q."/>
            <person name="Chapman S."/>
            <person name="Gujja S."/>
            <person name="Saif S."/>
            <person name="Birren B."/>
        </authorList>
    </citation>
    <scope>NUCLEOTIDE SEQUENCE [LARGE SCALE GENOMIC DNA]</scope>
    <source>
        <strain evidence="3 4">ATCC 28783</strain>
    </source>
</reference>
<feature type="transmembrane region" description="Helical" evidence="2">
    <location>
        <begin position="103"/>
        <end position="122"/>
    </location>
</feature>
<keyword evidence="2" id="KW-0472">Membrane</keyword>
<keyword evidence="2" id="KW-1133">Transmembrane helix</keyword>
<organism evidence="3 4">
    <name type="scientific">Tremella mesenterica</name>
    <name type="common">Jelly fungus</name>
    <dbReference type="NCBI Taxonomy" id="5217"/>
    <lineage>
        <taxon>Eukaryota</taxon>
        <taxon>Fungi</taxon>
        <taxon>Dikarya</taxon>
        <taxon>Basidiomycota</taxon>
        <taxon>Agaricomycotina</taxon>
        <taxon>Tremellomycetes</taxon>
        <taxon>Tremellales</taxon>
        <taxon>Tremellaceae</taxon>
        <taxon>Tremella</taxon>
    </lineage>
</organism>
<dbReference type="AlphaFoldDB" id="A0A4V1M2V1"/>
<proteinExistence type="predicted"/>
<accession>A0A4V1M2V1</accession>
<keyword evidence="4" id="KW-1185">Reference proteome</keyword>
<feature type="region of interest" description="Disordered" evidence="1">
    <location>
        <begin position="140"/>
        <end position="159"/>
    </location>
</feature>
<evidence type="ECO:0000256" key="2">
    <source>
        <dbReference type="SAM" id="Phobius"/>
    </source>
</evidence>
<dbReference type="Proteomes" id="UP000289152">
    <property type="component" value="Unassembled WGS sequence"/>
</dbReference>
<sequence>MSSNKSQRGPIRDVEQGMGTNVTLPGSLARLNSPGDDDSLPGVMTPPSPRITQDSKTVGDPTLHLETGISSGFISSTYGAITQDSDRPRTTATASRSNASGHACLMFMGLLYFLAVAASSNFPQDHQSRSVQSTMIRTVDPTANKGSVNDTVLSADGDT</sequence>
<evidence type="ECO:0000313" key="3">
    <source>
        <dbReference type="EMBL" id="RXK34650.1"/>
    </source>
</evidence>
<feature type="region of interest" description="Disordered" evidence="1">
    <location>
        <begin position="1"/>
        <end position="64"/>
    </location>
</feature>
<gene>
    <name evidence="3" type="ORF">M231_08094</name>
</gene>
<name>A0A4V1M2V1_TREME</name>